<dbReference type="PATRIC" id="fig|251702.3.peg.2814"/>
<dbReference type="EMBL" id="LJPT01000031">
    <property type="protein sequence ID" value="KPW51204.1"/>
    <property type="molecule type" value="Genomic_DNA"/>
</dbReference>
<reference evidence="1 2" key="1">
    <citation type="submission" date="2015-09" db="EMBL/GenBank/DDBJ databases">
        <title>Genome announcement of multiple Pseudomonas syringae strains.</title>
        <authorList>
            <person name="Thakur S."/>
            <person name="Wang P.W."/>
            <person name="Gong Y."/>
            <person name="Weir B.S."/>
            <person name="Guttman D.S."/>
        </authorList>
    </citation>
    <scope>NUCLEOTIDE SEQUENCE [LARGE SCALE GENOMIC DNA]</scope>
    <source>
        <strain evidence="1 2">ICMP4303</strain>
    </source>
</reference>
<comment type="caution">
    <text evidence="1">The sequence shown here is derived from an EMBL/GenBank/DDBJ whole genome shotgun (WGS) entry which is preliminary data.</text>
</comment>
<dbReference type="Proteomes" id="UP000050425">
    <property type="component" value="Unassembled WGS sequence"/>
</dbReference>
<name>A0A0P9M252_9PSED</name>
<evidence type="ECO:0000313" key="2">
    <source>
        <dbReference type="Proteomes" id="UP000050425"/>
    </source>
</evidence>
<protein>
    <submittedName>
        <fullName evidence="1">Uncharacterized protein</fullName>
    </submittedName>
</protein>
<organism evidence="1 2">
    <name type="scientific">Pseudomonas syringae pv. antirrhini</name>
    <dbReference type="NCBI Taxonomy" id="251702"/>
    <lineage>
        <taxon>Bacteria</taxon>
        <taxon>Pseudomonadati</taxon>
        <taxon>Pseudomonadota</taxon>
        <taxon>Gammaproteobacteria</taxon>
        <taxon>Pseudomonadales</taxon>
        <taxon>Pseudomonadaceae</taxon>
        <taxon>Pseudomonas</taxon>
    </lineage>
</organism>
<dbReference type="AlphaFoldDB" id="A0A0P9M252"/>
<accession>A0A0P9M252</accession>
<proteinExistence type="predicted"/>
<gene>
    <name evidence="1" type="ORF">ALO88_102853</name>
</gene>
<evidence type="ECO:0000313" key="1">
    <source>
        <dbReference type="EMBL" id="KPW51204.1"/>
    </source>
</evidence>
<sequence>MAAVMGIIRCQRSQDRTQSFQDGATTAFGQNQKRIFL</sequence>